<dbReference type="InterPro" id="IPR038763">
    <property type="entry name" value="DHH_sf"/>
</dbReference>
<reference evidence="3 4" key="1">
    <citation type="submission" date="2020-11" db="EMBL/GenBank/DDBJ databases">
        <authorList>
            <person name="Wallbank WR R."/>
            <person name="Pardo Diaz C."/>
            <person name="Kozak K."/>
            <person name="Martin S."/>
            <person name="Jiggins C."/>
            <person name="Moest M."/>
            <person name="Warren A I."/>
            <person name="Generalovic N T."/>
            <person name="Byers J.R.P. K."/>
            <person name="Montejo-Kovacevich G."/>
            <person name="Yen C E."/>
        </authorList>
    </citation>
    <scope>NUCLEOTIDE SEQUENCE [LARGE SCALE GENOMIC DNA]</scope>
</reference>
<dbReference type="PANTHER" id="PTHR12112">
    <property type="entry name" value="BNIP - RELATED"/>
    <property type="match status" value="1"/>
</dbReference>
<dbReference type="SMART" id="SM01131">
    <property type="entry name" value="DHHA2"/>
    <property type="match status" value="1"/>
</dbReference>
<dbReference type="GO" id="GO:0005737">
    <property type="term" value="C:cytoplasm"/>
    <property type="evidence" value="ECO:0007669"/>
    <property type="project" value="InterPro"/>
</dbReference>
<dbReference type="Pfam" id="PF02833">
    <property type="entry name" value="DHHA2"/>
    <property type="match status" value="1"/>
</dbReference>
<dbReference type="FunCoup" id="A0A7R8UTB1">
    <property type="interactions" value="312"/>
</dbReference>
<dbReference type="InterPro" id="IPR004097">
    <property type="entry name" value="DHHA2"/>
</dbReference>
<dbReference type="OMA" id="KRFCARD"/>
<dbReference type="InterPro" id="IPR038222">
    <property type="entry name" value="DHHA2_dom_sf"/>
</dbReference>
<dbReference type="Proteomes" id="UP000594454">
    <property type="component" value="Chromosome 4"/>
</dbReference>
<protein>
    <recommendedName>
        <fullName evidence="2">DHHA2 domain-containing protein</fullName>
    </recommendedName>
</protein>
<keyword evidence="4" id="KW-1185">Reference proteome</keyword>
<dbReference type="OrthoDB" id="374045at2759"/>
<feature type="domain" description="DHHA2" evidence="2">
    <location>
        <begin position="218"/>
        <end position="365"/>
    </location>
</feature>
<gene>
    <name evidence="3" type="ORF">HERILL_LOCUS9435</name>
</gene>
<dbReference type="AlphaFoldDB" id="A0A7R8UTB1"/>
<proteinExistence type="inferred from homology"/>
<evidence type="ECO:0000313" key="4">
    <source>
        <dbReference type="Proteomes" id="UP000594454"/>
    </source>
</evidence>
<dbReference type="Gene3D" id="3.90.1640.10">
    <property type="entry name" value="inorganic pyrophosphatase (n-terminal core)"/>
    <property type="match status" value="1"/>
</dbReference>
<dbReference type="SUPFAM" id="SSF64182">
    <property type="entry name" value="DHH phosphoesterases"/>
    <property type="match status" value="1"/>
</dbReference>
<dbReference type="PANTHER" id="PTHR12112:SF39">
    <property type="entry name" value="EG:152A3.5 PROTEIN (FBGN0003116_PN PROTEIN)"/>
    <property type="match status" value="1"/>
</dbReference>
<dbReference type="GO" id="GO:0004309">
    <property type="term" value="F:exopolyphosphatase activity"/>
    <property type="evidence" value="ECO:0007669"/>
    <property type="project" value="TreeGrafter"/>
</dbReference>
<organism evidence="3 4">
    <name type="scientific">Hermetia illucens</name>
    <name type="common">Black soldier fly</name>
    <dbReference type="NCBI Taxonomy" id="343691"/>
    <lineage>
        <taxon>Eukaryota</taxon>
        <taxon>Metazoa</taxon>
        <taxon>Ecdysozoa</taxon>
        <taxon>Arthropoda</taxon>
        <taxon>Hexapoda</taxon>
        <taxon>Insecta</taxon>
        <taxon>Pterygota</taxon>
        <taxon>Neoptera</taxon>
        <taxon>Endopterygota</taxon>
        <taxon>Diptera</taxon>
        <taxon>Brachycera</taxon>
        <taxon>Stratiomyomorpha</taxon>
        <taxon>Stratiomyidae</taxon>
        <taxon>Hermetiinae</taxon>
        <taxon>Hermetia</taxon>
    </lineage>
</organism>
<name>A0A7R8UTB1_HERIL</name>
<accession>A0A7R8UTB1</accession>
<dbReference type="EMBL" id="LR899012">
    <property type="protein sequence ID" value="CAD7086679.1"/>
    <property type="molecule type" value="Genomic_DNA"/>
</dbReference>
<comment type="similarity">
    <text evidence="1">Belongs to the PPase class C family. Prune subfamily.</text>
</comment>
<evidence type="ECO:0000256" key="1">
    <source>
        <dbReference type="ARBA" id="ARBA00010331"/>
    </source>
</evidence>
<evidence type="ECO:0000313" key="3">
    <source>
        <dbReference type="EMBL" id="CAD7086679.1"/>
    </source>
</evidence>
<evidence type="ECO:0000259" key="2">
    <source>
        <dbReference type="SMART" id="SM01131"/>
    </source>
</evidence>
<dbReference type="Gene3D" id="3.10.310.20">
    <property type="entry name" value="DHHA2 domain"/>
    <property type="match status" value="1"/>
</dbReference>
<sequence length="368" mass="42118">MNTFLREARKLVSSKLSERFCIIIGNESCDLDSAVCSLSLAYYYNRNKNKIPNSPKVAHVVPLFNIKREELPIKTEVIYFLRKNNIEFDSITFQDDINESFITNNDVVLVDHHFSRYSPIAVFDHRPFDPNSTIPKECKMELELVGSCATLIANIILSDENYADYKDILRLLHAAIVLDTVNFSKEAQRAKEKDFNVCERIESLLGLSNVDNYRKTLFDELVEARADVSSFDSYQILLKDMKLISSKKNESIKVALPGFPKLVKDYIALENAEENIKKFAKAHQCQVIVLIGMKVTDDGLKRDVGVINMGNDTLFDAIVSNLKSSNHSFDLEEYIDCKFLEGKYFNQKNIRASRKQILPLVKTILDEF</sequence>
<dbReference type="InParanoid" id="A0A7R8UTB1"/>